<evidence type="ECO:0000313" key="2">
    <source>
        <dbReference type="EMBL" id="KAF2637818.1"/>
    </source>
</evidence>
<feature type="compositionally biased region" description="Acidic residues" evidence="1">
    <location>
        <begin position="251"/>
        <end position="270"/>
    </location>
</feature>
<reference evidence="2" key="1">
    <citation type="journal article" date="2020" name="Stud. Mycol.">
        <title>101 Dothideomycetes genomes: a test case for predicting lifestyles and emergence of pathogens.</title>
        <authorList>
            <person name="Haridas S."/>
            <person name="Albert R."/>
            <person name="Binder M."/>
            <person name="Bloem J."/>
            <person name="Labutti K."/>
            <person name="Salamov A."/>
            <person name="Andreopoulos B."/>
            <person name="Baker S."/>
            <person name="Barry K."/>
            <person name="Bills G."/>
            <person name="Bluhm B."/>
            <person name="Cannon C."/>
            <person name="Castanera R."/>
            <person name="Culley D."/>
            <person name="Daum C."/>
            <person name="Ezra D."/>
            <person name="Gonzalez J."/>
            <person name="Henrissat B."/>
            <person name="Kuo A."/>
            <person name="Liang C."/>
            <person name="Lipzen A."/>
            <person name="Lutzoni F."/>
            <person name="Magnuson J."/>
            <person name="Mondo S."/>
            <person name="Nolan M."/>
            <person name="Ohm R."/>
            <person name="Pangilinan J."/>
            <person name="Park H.-J."/>
            <person name="Ramirez L."/>
            <person name="Alfaro M."/>
            <person name="Sun H."/>
            <person name="Tritt A."/>
            <person name="Yoshinaga Y."/>
            <person name="Zwiers L.-H."/>
            <person name="Turgeon B."/>
            <person name="Goodwin S."/>
            <person name="Spatafora J."/>
            <person name="Crous P."/>
            <person name="Grigoriev I."/>
        </authorList>
    </citation>
    <scope>NUCLEOTIDE SEQUENCE</scope>
    <source>
        <strain evidence="2">CBS 473.64</strain>
    </source>
</reference>
<dbReference type="Proteomes" id="UP000799753">
    <property type="component" value="Unassembled WGS sequence"/>
</dbReference>
<organism evidence="2 3">
    <name type="scientific">Massarina eburnea CBS 473.64</name>
    <dbReference type="NCBI Taxonomy" id="1395130"/>
    <lineage>
        <taxon>Eukaryota</taxon>
        <taxon>Fungi</taxon>
        <taxon>Dikarya</taxon>
        <taxon>Ascomycota</taxon>
        <taxon>Pezizomycotina</taxon>
        <taxon>Dothideomycetes</taxon>
        <taxon>Pleosporomycetidae</taxon>
        <taxon>Pleosporales</taxon>
        <taxon>Massarineae</taxon>
        <taxon>Massarinaceae</taxon>
        <taxon>Massarina</taxon>
    </lineage>
</organism>
<protein>
    <submittedName>
        <fullName evidence="2">Uncharacterized protein</fullName>
    </submittedName>
</protein>
<evidence type="ECO:0000313" key="3">
    <source>
        <dbReference type="Proteomes" id="UP000799753"/>
    </source>
</evidence>
<feature type="region of interest" description="Disordered" evidence="1">
    <location>
        <begin position="242"/>
        <end position="271"/>
    </location>
</feature>
<dbReference type="OrthoDB" id="4500473at2759"/>
<keyword evidence="3" id="KW-1185">Reference proteome</keyword>
<gene>
    <name evidence="2" type="ORF">P280DRAFT_471986</name>
</gene>
<accession>A0A6A6RU90</accession>
<dbReference type="AlphaFoldDB" id="A0A6A6RU90"/>
<evidence type="ECO:0000256" key="1">
    <source>
        <dbReference type="SAM" id="MobiDB-lite"/>
    </source>
</evidence>
<dbReference type="EMBL" id="MU006792">
    <property type="protein sequence ID" value="KAF2637818.1"/>
    <property type="molecule type" value="Genomic_DNA"/>
</dbReference>
<name>A0A6A6RU90_9PLEO</name>
<proteinExistence type="predicted"/>
<sequence>MAPKPTYFLAPLRPTPPESSIRLGAVIPRPTLPDEPIYLPNLPASSNSPHDVTVFKEKNWSGSQVQTSTTSFGVWASFLQLVVGIGGDGEGEIKKSVKKEWTCEEMTTKAFFPSKAWLEEVVRSEEVREYLVEGRWRDSIYMITGIMTAKSGPVFHEILREKGVHLSIGVEATVLGGVPVSAGPKMGLSRSNAVEEESTRIGEYVFAYRVRKVEVRKKIWEAGDIDVKKSKTVTKGALFHNHNERKTKTDEEPELVGEGLGDEESEEGEGEVATQILEDGEEVECIIMIPEDD</sequence>